<protein>
    <submittedName>
        <fullName evidence="9">Membrane-bound lytic murein transglycosylase F</fullName>
    </submittedName>
</protein>
<dbReference type="HAMAP" id="MF_02016">
    <property type="entry name" value="MltF"/>
    <property type="match status" value="1"/>
</dbReference>
<sequence>MDSPIQTSRCRLIGVSLIILISLILMMLKVVPLLFTPNTLQQILKSGELVVVTRNSSTTYFEGPNGKTGFEYELAKRFADSLGVKLKIITSNNLNEIFAMLNSGQAHFAAAGLTITESRKQQVRFTASYMDVKEQLIYNNQSFHPKNINDLENGILEVINGSSHIESLEQLKKDYPKLNWVTHENTESEQLLYLVENKLIDFTIADSNDVSLNQRFLLELRVGFDISEPKKLAWAFPKTKDSSLYDKSMSFFWRNLNNNEVAHLIEKHYGHVSKFDYVGNLIYNRHIATRLTKYLGMYHDAANKYNLDWKLIAAMGYQESHWNPKARSRTGVRGIMMLTLETAKVVGVKNRLDAKSSIFGGAKYLDKIRRRFPKDLTEPDRTWYAMAAYNVGYYHVRDAQKILKKQGKDPNKWTNMQHALPLLTEKKWYKKSQYGYARGWEPVKYVTNIRRYYDILEYQTTKNNRKKEVVEHDIFTTIPLVL</sequence>
<proteinExistence type="inferred from homology"/>
<feature type="domain" description="Solute-binding protein family 3/N-terminal" evidence="8">
    <location>
        <begin position="48"/>
        <end position="272"/>
    </location>
</feature>
<reference evidence="9" key="1">
    <citation type="submission" date="2018-06" db="EMBL/GenBank/DDBJ databases">
        <authorList>
            <person name="Zhirakovskaya E."/>
        </authorList>
    </citation>
    <scope>NUCLEOTIDE SEQUENCE</scope>
</reference>
<dbReference type="GO" id="GO:0071555">
    <property type="term" value="P:cell wall organization"/>
    <property type="evidence" value="ECO:0007669"/>
    <property type="project" value="UniProtKB-KW"/>
</dbReference>
<dbReference type="SMART" id="SM00062">
    <property type="entry name" value="PBPb"/>
    <property type="match status" value="1"/>
</dbReference>
<evidence type="ECO:0000256" key="6">
    <source>
        <dbReference type="ARBA" id="ARBA00023316"/>
    </source>
</evidence>
<dbReference type="InterPro" id="IPR001638">
    <property type="entry name" value="Solute-binding_3/MltF_N"/>
</dbReference>
<evidence type="ECO:0000259" key="8">
    <source>
        <dbReference type="SMART" id="SM00062"/>
    </source>
</evidence>
<dbReference type="GO" id="GO:0009253">
    <property type="term" value="P:peptidoglycan catabolic process"/>
    <property type="evidence" value="ECO:0007669"/>
    <property type="project" value="TreeGrafter"/>
</dbReference>
<keyword evidence="7" id="KW-0812">Transmembrane</keyword>
<keyword evidence="3 7" id="KW-0472">Membrane</keyword>
<evidence type="ECO:0000256" key="7">
    <source>
        <dbReference type="SAM" id="Phobius"/>
    </source>
</evidence>
<dbReference type="PANTHER" id="PTHR35936">
    <property type="entry name" value="MEMBRANE-BOUND LYTIC MUREIN TRANSGLYCOSYLASE F"/>
    <property type="match status" value="1"/>
</dbReference>
<evidence type="ECO:0000256" key="5">
    <source>
        <dbReference type="ARBA" id="ARBA00023239"/>
    </source>
</evidence>
<dbReference type="NCBIfam" id="NF008112">
    <property type="entry name" value="PRK10859.1"/>
    <property type="match status" value="1"/>
</dbReference>
<dbReference type="InterPro" id="IPR000189">
    <property type="entry name" value="Transglyc_AS"/>
</dbReference>
<dbReference type="InterPro" id="IPR023346">
    <property type="entry name" value="Lysozyme-like_dom_sf"/>
</dbReference>
<keyword evidence="4" id="KW-0998">Cell outer membrane</keyword>
<dbReference type="PANTHER" id="PTHR35936:SF32">
    <property type="entry name" value="MEMBRANE-BOUND LYTIC MUREIN TRANSGLYCOSYLASE F"/>
    <property type="match status" value="1"/>
</dbReference>
<feature type="transmembrane region" description="Helical" evidence="7">
    <location>
        <begin position="12"/>
        <end position="35"/>
    </location>
</feature>
<evidence type="ECO:0000256" key="3">
    <source>
        <dbReference type="ARBA" id="ARBA00023136"/>
    </source>
</evidence>
<dbReference type="SUPFAM" id="SSF53850">
    <property type="entry name" value="Periplasmic binding protein-like II"/>
    <property type="match status" value="1"/>
</dbReference>
<organism evidence="9">
    <name type="scientific">hydrothermal vent metagenome</name>
    <dbReference type="NCBI Taxonomy" id="652676"/>
    <lineage>
        <taxon>unclassified sequences</taxon>
        <taxon>metagenomes</taxon>
        <taxon>ecological metagenomes</taxon>
    </lineage>
</organism>
<dbReference type="GO" id="GO:0008933">
    <property type="term" value="F:peptidoglycan lytic transglycosylase activity"/>
    <property type="evidence" value="ECO:0007669"/>
    <property type="project" value="InterPro"/>
</dbReference>
<gene>
    <name evidence="9" type="ORF">MNBD_GAMMA07-2565</name>
</gene>
<evidence type="ECO:0000256" key="2">
    <source>
        <dbReference type="ARBA" id="ARBA00022729"/>
    </source>
</evidence>
<dbReference type="InterPro" id="IPR023703">
    <property type="entry name" value="MltF"/>
</dbReference>
<comment type="subcellular location">
    <subcellularLocation>
        <location evidence="1">Cell outer membrane</location>
        <topology evidence="1">Peripheral membrane protein</topology>
    </subcellularLocation>
</comment>
<dbReference type="PROSITE" id="PS00922">
    <property type="entry name" value="TRANSGLYCOSYLASE"/>
    <property type="match status" value="1"/>
</dbReference>
<dbReference type="EMBL" id="UOFF01000020">
    <property type="protein sequence ID" value="VAW53268.1"/>
    <property type="molecule type" value="Genomic_DNA"/>
</dbReference>
<keyword evidence="5" id="KW-0456">Lyase</keyword>
<dbReference type="InterPro" id="IPR008258">
    <property type="entry name" value="Transglycosylase_SLT_dom_1"/>
</dbReference>
<accession>A0A3B0WBC7</accession>
<dbReference type="CDD" id="cd01009">
    <property type="entry name" value="PBP2_YfhD_N"/>
    <property type="match status" value="1"/>
</dbReference>
<dbReference type="Pfam" id="PF00497">
    <property type="entry name" value="SBP_bac_3"/>
    <property type="match status" value="1"/>
</dbReference>
<evidence type="ECO:0000256" key="1">
    <source>
        <dbReference type="ARBA" id="ARBA00004339"/>
    </source>
</evidence>
<dbReference type="SUPFAM" id="SSF53955">
    <property type="entry name" value="Lysozyme-like"/>
    <property type="match status" value="1"/>
</dbReference>
<dbReference type="GO" id="GO:0009279">
    <property type="term" value="C:cell outer membrane"/>
    <property type="evidence" value="ECO:0007669"/>
    <property type="project" value="UniProtKB-SubCell"/>
</dbReference>
<dbReference type="AlphaFoldDB" id="A0A3B0WBC7"/>
<evidence type="ECO:0000313" key="9">
    <source>
        <dbReference type="EMBL" id="VAW53268.1"/>
    </source>
</evidence>
<dbReference type="CDD" id="cd13403">
    <property type="entry name" value="MLTF-like"/>
    <property type="match status" value="1"/>
</dbReference>
<keyword evidence="6" id="KW-0961">Cell wall biogenesis/degradation</keyword>
<dbReference type="Pfam" id="PF01464">
    <property type="entry name" value="SLT"/>
    <property type="match status" value="1"/>
</dbReference>
<evidence type="ECO:0000256" key="4">
    <source>
        <dbReference type="ARBA" id="ARBA00023237"/>
    </source>
</evidence>
<name>A0A3B0WBC7_9ZZZZ</name>
<keyword evidence="7" id="KW-1133">Transmembrane helix</keyword>
<dbReference type="Gene3D" id="3.40.190.10">
    <property type="entry name" value="Periplasmic binding protein-like II"/>
    <property type="match status" value="2"/>
</dbReference>
<dbReference type="Gene3D" id="1.10.530.10">
    <property type="match status" value="1"/>
</dbReference>
<keyword evidence="2" id="KW-0732">Signal</keyword>